<evidence type="ECO:0000313" key="4">
    <source>
        <dbReference type="EMBL" id="SVE57420.1"/>
    </source>
</evidence>
<dbReference type="FunFam" id="3.40.309.10:FF:000012">
    <property type="entry name" value="Betaine aldehyde dehydrogenase"/>
    <property type="match status" value="1"/>
</dbReference>
<keyword evidence="2" id="KW-0560">Oxidoreductase</keyword>
<dbReference type="InterPro" id="IPR016161">
    <property type="entry name" value="Ald_DH/histidinol_DH"/>
</dbReference>
<reference evidence="4" key="1">
    <citation type="submission" date="2018-05" db="EMBL/GenBank/DDBJ databases">
        <authorList>
            <person name="Lanie J.A."/>
            <person name="Ng W.-L."/>
            <person name="Kazmierczak K.M."/>
            <person name="Andrzejewski T.M."/>
            <person name="Davidsen T.M."/>
            <person name="Wayne K.J."/>
            <person name="Tettelin H."/>
            <person name="Glass J.I."/>
            <person name="Rusch D."/>
            <person name="Podicherti R."/>
            <person name="Tsui H.-C.T."/>
            <person name="Winkler M.E."/>
        </authorList>
    </citation>
    <scope>NUCLEOTIDE SEQUENCE</scope>
</reference>
<dbReference type="InterPro" id="IPR016160">
    <property type="entry name" value="Ald_DH_CS_CYS"/>
</dbReference>
<dbReference type="PANTHER" id="PTHR11699">
    <property type="entry name" value="ALDEHYDE DEHYDROGENASE-RELATED"/>
    <property type="match status" value="1"/>
</dbReference>
<evidence type="ECO:0000256" key="1">
    <source>
        <dbReference type="ARBA" id="ARBA00009986"/>
    </source>
</evidence>
<feature type="non-terminal residue" evidence="4">
    <location>
        <position position="230"/>
    </location>
</feature>
<dbReference type="SUPFAM" id="SSF53720">
    <property type="entry name" value="ALDH-like"/>
    <property type="match status" value="1"/>
</dbReference>
<dbReference type="PROSITE" id="PS00687">
    <property type="entry name" value="ALDEHYDE_DEHYDR_GLU"/>
    <property type="match status" value="1"/>
</dbReference>
<dbReference type="Gene3D" id="3.40.309.10">
    <property type="entry name" value="Aldehyde Dehydrogenase, Chain A, domain 2"/>
    <property type="match status" value="1"/>
</dbReference>
<dbReference type="InterPro" id="IPR016163">
    <property type="entry name" value="Ald_DH_C"/>
</dbReference>
<dbReference type="PROSITE" id="PS00070">
    <property type="entry name" value="ALDEHYDE_DEHYDR_CYS"/>
    <property type="match status" value="1"/>
</dbReference>
<dbReference type="GO" id="GO:0016620">
    <property type="term" value="F:oxidoreductase activity, acting on the aldehyde or oxo group of donors, NAD or NADP as acceptor"/>
    <property type="evidence" value="ECO:0007669"/>
    <property type="project" value="InterPro"/>
</dbReference>
<accession>A0A383EM86</accession>
<feature type="non-terminal residue" evidence="4">
    <location>
        <position position="1"/>
    </location>
</feature>
<name>A0A383EM86_9ZZZZ</name>
<dbReference type="EMBL" id="UINC01226789">
    <property type="protein sequence ID" value="SVE57420.1"/>
    <property type="molecule type" value="Genomic_DNA"/>
</dbReference>
<organism evidence="4">
    <name type="scientific">marine metagenome</name>
    <dbReference type="NCBI Taxonomy" id="408172"/>
    <lineage>
        <taxon>unclassified sequences</taxon>
        <taxon>metagenomes</taxon>
        <taxon>ecological metagenomes</taxon>
    </lineage>
</organism>
<comment type="similarity">
    <text evidence="1">Belongs to the aldehyde dehydrogenase family.</text>
</comment>
<proteinExistence type="inferred from homology"/>
<dbReference type="InterPro" id="IPR016162">
    <property type="entry name" value="Ald_DH_N"/>
</dbReference>
<protein>
    <recommendedName>
        <fullName evidence="3">Aldehyde dehydrogenase domain-containing protein</fullName>
    </recommendedName>
</protein>
<dbReference type="Pfam" id="PF00171">
    <property type="entry name" value="Aldedh"/>
    <property type="match status" value="1"/>
</dbReference>
<dbReference type="InterPro" id="IPR015590">
    <property type="entry name" value="Aldehyde_DH_dom"/>
</dbReference>
<feature type="domain" description="Aldehyde dehydrogenase" evidence="3">
    <location>
        <begin position="1"/>
        <end position="230"/>
    </location>
</feature>
<gene>
    <name evidence="4" type="ORF">METZ01_LOCUS510274</name>
</gene>
<dbReference type="Gene3D" id="3.40.605.10">
    <property type="entry name" value="Aldehyde Dehydrogenase, Chain A, domain 1"/>
    <property type="match status" value="1"/>
</dbReference>
<evidence type="ECO:0000259" key="3">
    <source>
        <dbReference type="Pfam" id="PF00171"/>
    </source>
</evidence>
<dbReference type="AlphaFoldDB" id="A0A383EM86"/>
<dbReference type="InterPro" id="IPR029510">
    <property type="entry name" value="Ald_DH_CS_GLU"/>
</dbReference>
<sequence>NLKKVQVELGGKSAQIVMPDADLNLTIPGVANAIFFNGGQVCVAGSRLIVHKSIADQLIEGVAKYGREMVMGHGLDPKTQMGPLVAKSHAESVKKYVDDAVSVGAVLISGGHLLGSSGCYMEPTIVGSVEQDMTIFQDEVFGPVLTVSVFEDDEQALVLANDSNYGLAASIWTEGLANTHRIADSINAGTVWVNSHLMFDSALPIGGWKQSGWGKESGHQAVSNYLKDKT</sequence>
<evidence type="ECO:0000256" key="2">
    <source>
        <dbReference type="ARBA" id="ARBA00023002"/>
    </source>
</evidence>